<evidence type="ECO:0000259" key="7">
    <source>
        <dbReference type="PROSITE" id="PS51873"/>
    </source>
</evidence>
<dbReference type="PROSITE" id="PS51873">
    <property type="entry name" value="TRIAD"/>
    <property type="match status" value="1"/>
</dbReference>
<organism evidence="8 9">
    <name type="scientific">Caenorhabditis briggsae</name>
    <dbReference type="NCBI Taxonomy" id="6238"/>
    <lineage>
        <taxon>Eukaryota</taxon>
        <taxon>Metazoa</taxon>
        <taxon>Ecdysozoa</taxon>
        <taxon>Nematoda</taxon>
        <taxon>Chromadorea</taxon>
        <taxon>Rhabditida</taxon>
        <taxon>Rhabditina</taxon>
        <taxon>Rhabditomorpha</taxon>
        <taxon>Rhabditoidea</taxon>
        <taxon>Rhabditidae</taxon>
        <taxon>Peloderinae</taxon>
        <taxon>Caenorhabditis</taxon>
    </lineage>
</organism>
<evidence type="ECO:0000256" key="3">
    <source>
        <dbReference type="ARBA" id="ARBA00022737"/>
    </source>
</evidence>
<dbReference type="AlphaFoldDB" id="B6ILA6"/>
<dbReference type="KEGG" id="cbr:CBG_26170"/>
<feature type="domain" description="RING-type" evidence="7">
    <location>
        <begin position="1"/>
        <end position="87"/>
    </location>
</feature>
<dbReference type="GO" id="GO:0008270">
    <property type="term" value="F:zinc ion binding"/>
    <property type="evidence" value="ECO:0007669"/>
    <property type="project" value="UniProtKB-KW"/>
</dbReference>
<evidence type="ECO:0000256" key="2">
    <source>
        <dbReference type="ARBA" id="ARBA00022723"/>
    </source>
</evidence>
<dbReference type="InterPro" id="IPR044066">
    <property type="entry name" value="TRIAD_supradom"/>
</dbReference>
<accession>B6ILA6</accession>
<dbReference type="CTD" id="68917651"/>
<reference evidence="8 9" key="1">
    <citation type="journal article" date="2003" name="PLoS Biol.">
        <title>The genome sequence of Caenorhabditis briggsae: a platform for comparative genomics.</title>
        <authorList>
            <person name="Stein L.D."/>
            <person name="Bao Z."/>
            <person name="Blasiar D."/>
            <person name="Blumenthal T."/>
            <person name="Brent M.R."/>
            <person name="Chen N."/>
            <person name="Chinwalla A."/>
            <person name="Clarke L."/>
            <person name="Clee C."/>
            <person name="Coghlan A."/>
            <person name="Coulson A."/>
            <person name="D'Eustachio P."/>
            <person name="Fitch D.H."/>
            <person name="Fulton L.A."/>
            <person name="Fulton R.E."/>
            <person name="Griffiths-Jones S."/>
            <person name="Harris T.W."/>
            <person name="Hillier L.W."/>
            <person name="Kamath R."/>
            <person name="Kuwabara P.E."/>
            <person name="Mardis E.R."/>
            <person name="Marra M.A."/>
            <person name="Miner T.L."/>
            <person name="Minx P."/>
            <person name="Mullikin J.C."/>
            <person name="Plumb R.W."/>
            <person name="Rogers J."/>
            <person name="Schein J.E."/>
            <person name="Sohrmann M."/>
            <person name="Spieth J."/>
            <person name="Stajich J.E."/>
            <person name="Wei C."/>
            <person name="Willey D."/>
            <person name="Wilson R.K."/>
            <person name="Durbin R."/>
            <person name="Waterston R.H."/>
        </authorList>
    </citation>
    <scope>NUCLEOTIDE SEQUENCE [LARGE SCALE GENOMIC DNA]</scope>
    <source>
        <strain evidence="8 9">AF16</strain>
    </source>
</reference>
<keyword evidence="5" id="KW-0833">Ubl conjugation pathway</keyword>
<dbReference type="STRING" id="6238.B6ILA6"/>
<dbReference type="Proteomes" id="UP000008549">
    <property type="component" value="Unassembled WGS sequence"/>
</dbReference>
<evidence type="ECO:0000313" key="9">
    <source>
        <dbReference type="Proteomes" id="UP000008549"/>
    </source>
</evidence>
<reference evidence="8 9" key="2">
    <citation type="journal article" date="2011" name="PLoS Genet.">
        <title>Caenorhabditis briggsae recombinant inbred line genotypes reveal inter-strain incompatibility and the evolution of recombination.</title>
        <authorList>
            <person name="Ross J.A."/>
            <person name="Koboldt D.C."/>
            <person name="Staisch J.E."/>
            <person name="Chamberlin H.M."/>
            <person name="Gupta B.P."/>
            <person name="Miller R.D."/>
            <person name="Baird S.E."/>
            <person name="Haag E.S."/>
        </authorList>
    </citation>
    <scope>NUCLEOTIDE SEQUENCE [LARGE SCALE GENOMIC DNA]</scope>
    <source>
        <strain evidence="8 9">AF16</strain>
    </source>
</reference>
<gene>
    <name evidence="8" type="ORF">CBG26170</name>
    <name evidence="8" type="ORF">CBG_26170</name>
</gene>
<evidence type="ECO:0000256" key="1">
    <source>
        <dbReference type="ARBA" id="ARBA00022679"/>
    </source>
</evidence>
<dbReference type="EMBL" id="HE601321">
    <property type="protein sequence ID" value="CAS00686.1"/>
    <property type="molecule type" value="Genomic_DNA"/>
</dbReference>
<evidence type="ECO:0000256" key="6">
    <source>
        <dbReference type="ARBA" id="ARBA00022833"/>
    </source>
</evidence>
<dbReference type="RefSeq" id="XP_045100245.1">
    <property type="nucleotide sequence ID" value="XM_045242842.1"/>
</dbReference>
<dbReference type="eggNOG" id="KOG1815">
    <property type="taxonomic scope" value="Eukaryota"/>
</dbReference>
<name>B6ILA6_CAEBR</name>
<keyword evidence="6" id="KW-0862">Zinc</keyword>
<dbReference type="SUPFAM" id="SSF57850">
    <property type="entry name" value="RING/U-box"/>
    <property type="match status" value="1"/>
</dbReference>
<dbReference type="HOGENOM" id="CLU_2485335_0_0_1"/>
<proteinExistence type="predicted"/>
<dbReference type="Gene3D" id="3.30.40.10">
    <property type="entry name" value="Zinc/RING finger domain, C3HC4 (zinc finger)"/>
    <property type="match status" value="1"/>
</dbReference>
<keyword evidence="2" id="KW-0479">Metal-binding</keyword>
<evidence type="ECO:0000256" key="5">
    <source>
        <dbReference type="ARBA" id="ARBA00022786"/>
    </source>
</evidence>
<protein>
    <submittedName>
        <fullName evidence="8">Protein CBG26170</fullName>
    </submittedName>
</protein>
<evidence type="ECO:0000313" key="8">
    <source>
        <dbReference type="EMBL" id="CAS00686.1"/>
    </source>
</evidence>
<keyword evidence="3" id="KW-0677">Repeat</keyword>
<keyword evidence="1" id="KW-0808">Transferase</keyword>
<keyword evidence="4" id="KW-0863">Zinc-finger</keyword>
<dbReference type="InParanoid" id="B6ILA6"/>
<evidence type="ECO:0000256" key="4">
    <source>
        <dbReference type="ARBA" id="ARBA00022771"/>
    </source>
</evidence>
<sequence length="87" mass="10161">MSCHRACKDCWKNYLTHKIKVRKFEIQCLGKDCEIVLNEEAILSFLQENIDTIELYHKVGLEDFVAVNRFLKWCPGINCGRVVKVSE</sequence>
<dbReference type="InterPro" id="IPR013083">
    <property type="entry name" value="Znf_RING/FYVE/PHD"/>
</dbReference>
<keyword evidence="9" id="KW-1185">Reference proteome</keyword>
<dbReference type="GeneID" id="68917651"/>
<dbReference type="GO" id="GO:0016740">
    <property type="term" value="F:transferase activity"/>
    <property type="evidence" value="ECO:0007669"/>
    <property type="project" value="UniProtKB-KW"/>
</dbReference>